<dbReference type="GeneID" id="81375633"/>
<protein>
    <submittedName>
        <fullName evidence="1">Uncharacterized protein</fullName>
    </submittedName>
</protein>
<reference evidence="1" key="2">
    <citation type="journal article" date="2023" name="IMA Fungus">
        <title>Comparative genomic study of the Penicillium genus elucidates a diverse pangenome and 15 lateral gene transfer events.</title>
        <authorList>
            <person name="Petersen C."/>
            <person name="Sorensen T."/>
            <person name="Nielsen M.R."/>
            <person name="Sondergaard T.E."/>
            <person name="Sorensen J.L."/>
            <person name="Fitzpatrick D.A."/>
            <person name="Frisvad J.C."/>
            <person name="Nielsen K.L."/>
        </authorList>
    </citation>
    <scope>NUCLEOTIDE SEQUENCE</scope>
    <source>
        <strain evidence="1">IBT 29677</strain>
    </source>
</reference>
<evidence type="ECO:0000313" key="1">
    <source>
        <dbReference type="EMBL" id="KAJ5378897.1"/>
    </source>
</evidence>
<reference evidence="1" key="1">
    <citation type="submission" date="2022-12" db="EMBL/GenBank/DDBJ databases">
        <authorList>
            <person name="Petersen C."/>
        </authorList>
    </citation>
    <scope>NUCLEOTIDE SEQUENCE</scope>
    <source>
        <strain evidence="1">IBT 29677</strain>
    </source>
</reference>
<accession>A0A9W9VED1</accession>
<comment type="caution">
    <text evidence="1">The sequence shown here is derived from an EMBL/GenBank/DDBJ whole genome shotgun (WGS) entry which is preliminary data.</text>
</comment>
<organism evidence="1 2">
    <name type="scientific">Penicillium cosmopolitanum</name>
    <dbReference type="NCBI Taxonomy" id="1131564"/>
    <lineage>
        <taxon>Eukaryota</taxon>
        <taxon>Fungi</taxon>
        <taxon>Dikarya</taxon>
        <taxon>Ascomycota</taxon>
        <taxon>Pezizomycotina</taxon>
        <taxon>Eurotiomycetes</taxon>
        <taxon>Eurotiomycetidae</taxon>
        <taxon>Eurotiales</taxon>
        <taxon>Aspergillaceae</taxon>
        <taxon>Penicillium</taxon>
    </lineage>
</organism>
<proteinExistence type="predicted"/>
<dbReference type="Proteomes" id="UP001147747">
    <property type="component" value="Unassembled WGS sequence"/>
</dbReference>
<sequence>MSWLSQKDLPKAYGSMVVALTQRVYWKANTSTRMESRPSPVSSSPGVDRCSASVVWVSGTKPFRARKRSFVAAVLSQATAIVKAKQRNLGVQSATGLTSRLAASVVLSTR</sequence>
<name>A0A9W9VED1_9EURO</name>
<gene>
    <name evidence="1" type="ORF">N7509_012016</name>
</gene>
<dbReference type="AlphaFoldDB" id="A0A9W9VED1"/>
<evidence type="ECO:0000313" key="2">
    <source>
        <dbReference type="Proteomes" id="UP001147747"/>
    </source>
</evidence>
<dbReference type="RefSeq" id="XP_056482683.1">
    <property type="nucleotide sequence ID" value="XM_056636653.1"/>
</dbReference>
<dbReference type="EMBL" id="JAPZBU010000011">
    <property type="protein sequence ID" value="KAJ5378897.1"/>
    <property type="molecule type" value="Genomic_DNA"/>
</dbReference>
<keyword evidence="2" id="KW-1185">Reference proteome</keyword>